<feature type="domain" description="Mechanosensitive ion channel MscS" evidence="9">
    <location>
        <begin position="207"/>
        <end position="271"/>
    </location>
</feature>
<dbReference type="InterPro" id="IPR011014">
    <property type="entry name" value="MscS_channel_TM-2"/>
</dbReference>
<dbReference type="InterPro" id="IPR011066">
    <property type="entry name" value="MscS_channel_C_sf"/>
</dbReference>
<name>A0A6A8GAG2_9EURY</name>
<proteinExistence type="inferred from homology"/>
<dbReference type="InterPro" id="IPR006685">
    <property type="entry name" value="MscS_channel_2nd"/>
</dbReference>
<dbReference type="Gene3D" id="1.10.287.1260">
    <property type="match status" value="1"/>
</dbReference>
<evidence type="ECO:0000256" key="1">
    <source>
        <dbReference type="ARBA" id="ARBA00004651"/>
    </source>
</evidence>
<dbReference type="Pfam" id="PF00924">
    <property type="entry name" value="MS_channel_2nd"/>
    <property type="match status" value="1"/>
</dbReference>
<dbReference type="AlphaFoldDB" id="A0A6A8GAG2"/>
<feature type="domain" description="Mechanosensitive ion channel MscS C-terminal" evidence="10">
    <location>
        <begin position="278"/>
        <end position="362"/>
    </location>
</feature>
<dbReference type="EMBL" id="WKJQ01000001">
    <property type="protein sequence ID" value="MRW97897.1"/>
    <property type="molecule type" value="Genomic_DNA"/>
</dbReference>
<dbReference type="PROSITE" id="PS01246">
    <property type="entry name" value="UPF0003"/>
    <property type="match status" value="1"/>
</dbReference>
<dbReference type="SUPFAM" id="SSF82861">
    <property type="entry name" value="Mechanosensitive channel protein MscS (YggB), transmembrane region"/>
    <property type="match status" value="1"/>
</dbReference>
<dbReference type="OrthoDB" id="31543at2157"/>
<dbReference type="Gene3D" id="3.30.70.100">
    <property type="match status" value="1"/>
</dbReference>
<dbReference type="RefSeq" id="WP_151113602.1">
    <property type="nucleotide sequence ID" value="NZ_WKJQ01000001.1"/>
</dbReference>
<evidence type="ECO:0000256" key="4">
    <source>
        <dbReference type="ARBA" id="ARBA00022692"/>
    </source>
</evidence>
<dbReference type="GO" id="GO:0008381">
    <property type="term" value="F:mechanosensitive monoatomic ion channel activity"/>
    <property type="evidence" value="ECO:0007669"/>
    <property type="project" value="InterPro"/>
</dbReference>
<keyword evidence="4 8" id="KW-0812">Transmembrane</keyword>
<comment type="caution">
    <text evidence="11">The sequence shown here is derived from an EMBL/GenBank/DDBJ whole genome shotgun (WGS) entry which is preliminary data.</text>
</comment>
<organism evidence="11 12">
    <name type="scientific">Haloferax marinum</name>
    <dbReference type="NCBI Taxonomy" id="2666143"/>
    <lineage>
        <taxon>Archaea</taxon>
        <taxon>Methanobacteriati</taxon>
        <taxon>Methanobacteriota</taxon>
        <taxon>Stenosarchaea group</taxon>
        <taxon>Halobacteria</taxon>
        <taxon>Halobacteriales</taxon>
        <taxon>Haloferacaceae</taxon>
        <taxon>Haloferax</taxon>
    </lineage>
</organism>
<evidence type="ECO:0000313" key="11">
    <source>
        <dbReference type="EMBL" id="MRW97897.1"/>
    </source>
</evidence>
<keyword evidence="5 8" id="KW-1133">Transmembrane helix</keyword>
<keyword evidence="12" id="KW-1185">Reference proteome</keyword>
<evidence type="ECO:0000259" key="9">
    <source>
        <dbReference type="Pfam" id="PF00924"/>
    </source>
</evidence>
<dbReference type="SUPFAM" id="SSF50182">
    <property type="entry name" value="Sm-like ribonucleoproteins"/>
    <property type="match status" value="1"/>
</dbReference>
<dbReference type="InterPro" id="IPR045275">
    <property type="entry name" value="MscS_archaea/bacteria_type"/>
</dbReference>
<sequence length="407" mass="43451">MTLPVSSLPMPFQSFRTLTVVSLQTDAPIDFAALLPSVELRIAASAVALAVIVAIWSLGARLHDRDADGVSSAIWHLGITLFRLVGVVLGGTFIVSVWSSSGDIATISEQYGLGTQTLVRIGLSATFLVGAYVVTTVLGRLIMEVASTRQEISDHQREIIYRLAQVSTYLLAVVFVLGIWQADLGGFLVGAGFLGIVVGMAARQTLGALIAGFVLMFSRPFEIGDWVEVGNHEGIVTDITVVNTRIQSFDGEYVMIPNDVVSSESLVNRSRKGRLRLEVEVGVDYETDLEHAADVAQSAVEDIDEVLSVPQPQVVAKRFDDSAVVLGVRPWIDRPSARRKWSAQTAVIGAVREAFADEGIGIPFPQRELSSREKSGPVPLTDGQSQASVQTTGNASGSNNGSSGGSK</sequence>
<dbReference type="InterPro" id="IPR010920">
    <property type="entry name" value="LSM_dom_sf"/>
</dbReference>
<dbReference type="InterPro" id="IPR006686">
    <property type="entry name" value="MscS_channel_CS"/>
</dbReference>
<feature type="transmembrane region" description="Helical" evidence="8">
    <location>
        <begin position="159"/>
        <end position="180"/>
    </location>
</feature>
<feature type="transmembrane region" description="Helical" evidence="8">
    <location>
        <begin position="118"/>
        <end position="138"/>
    </location>
</feature>
<dbReference type="PANTHER" id="PTHR30221">
    <property type="entry name" value="SMALL-CONDUCTANCE MECHANOSENSITIVE CHANNEL"/>
    <property type="match status" value="1"/>
</dbReference>
<dbReference type="SUPFAM" id="SSF82689">
    <property type="entry name" value="Mechanosensitive channel protein MscS (YggB), C-terminal domain"/>
    <property type="match status" value="1"/>
</dbReference>
<evidence type="ECO:0000256" key="7">
    <source>
        <dbReference type="SAM" id="MobiDB-lite"/>
    </source>
</evidence>
<feature type="transmembrane region" description="Helical" evidence="8">
    <location>
        <begin position="186"/>
        <end position="215"/>
    </location>
</feature>
<dbReference type="Pfam" id="PF21082">
    <property type="entry name" value="MS_channel_3rd"/>
    <property type="match status" value="1"/>
</dbReference>
<dbReference type="Gene3D" id="2.30.30.60">
    <property type="match status" value="1"/>
</dbReference>
<comment type="similarity">
    <text evidence="2">Belongs to the MscS (TC 1.A.23) family.</text>
</comment>
<dbReference type="InterPro" id="IPR049278">
    <property type="entry name" value="MS_channel_C"/>
</dbReference>
<reference evidence="11 12" key="1">
    <citation type="submission" date="2019-11" db="EMBL/GenBank/DDBJ databases">
        <title>Whole genome sequence of Haloferax sp. MBLA0078.</title>
        <authorList>
            <person name="Seo M.-J."/>
            <person name="Cho E.-S."/>
        </authorList>
    </citation>
    <scope>NUCLEOTIDE SEQUENCE [LARGE SCALE GENOMIC DNA]</scope>
    <source>
        <strain evidence="11 12">MBLA0078</strain>
    </source>
</reference>
<evidence type="ECO:0000313" key="12">
    <source>
        <dbReference type="Proteomes" id="UP000443423"/>
    </source>
</evidence>
<accession>A0A6A8GAG2</accession>
<dbReference type="PANTHER" id="PTHR30221:SF20">
    <property type="entry name" value="SMALL-CONDUCTANCE MECHANOSENSITIVE CHANNEL"/>
    <property type="match status" value="1"/>
</dbReference>
<keyword evidence="3" id="KW-1003">Cell membrane</keyword>
<gene>
    <name evidence="11" type="ORF">GJR99_15105</name>
</gene>
<dbReference type="InterPro" id="IPR023408">
    <property type="entry name" value="MscS_beta-dom_sf"/>
</dbReference>
<evidence type="ECO:0000256" key="6">
    <source>
        <dbReference type="ARBA" id="ARBA00023136"/>
    </source>
</evidence>
<evidence type="ECO:0000256" key="8">
    <source>
        <dbReference type="SAM" id="Phobius"/>
    </source>
</evidence>
<comment type="subcellular location">
    <subcellularLocation>
        <location evidence="1">Cell membrane</location>
        <topology evidence="1">Multi-pass membrane protein</topology>
    </subcellularLocation>
</comment>
<dbReference type="Proteomes" id="UP000443423">
    <property type="component" value="Unassembled WGS sequence"/>
</dbReference>
<protein>
    <submittedName>
        <fullName evidence="11">Mechanosensitive ion channel</fullName>
    </submittedName>
</protein>
<evidence type="ECO:0000256" key="5">
    <source>
        <dbReference type="ARBA" id="ARBA00022989"/>
    </source>
</evidence>
<dbReference type="GO" id="GO:0005886">
    <property type="term" value="C:plasma membrane"/>
    <property type="evidence" value="ECO:0007669"/>
    <property type="project" value="UniProtKB-SubCell"/>
</dbReference>
<keyword evidence="6 8" id="KW-0472">Membrane</keyword>
<feature type="compositionally biased region" description="Polar residues" evidence="7">
    <location>
        <begin position="382"/>
        <end position="392"/>
    </location>
</feature>
<feature type="region of interest" description="Disordered" evidence="7">
    <location>
        <begin position="364"/>
        <end position="407"/>
    </location>
</feature>
<feature type="transmembrane region" description="Helical" evidence="8">
    <location>
        <begin position="74"/>
        <end position="98"/>
    </location>
</feature>
<feature type="transmembrane region" description="Helical" evidence="8">
    <location>
        <begin position="42"/>
        <end position="62"/>
    </location>
</feature>
<evidence type="ECO:0000256" key="2">
    <source>
        <dbReference type="ARBA" id="ARBA00008017"/>
    </source>
</evidence>
<evidence type="ECO:0000256" key="3">
    <source>
        <dbReference type="ARBA" id="ARBA00022475"/>
    </source>
</evidence>
<evidence type="ECO:0000259" key="10">
    <source>
        <dbReference type="Pfam" id="PF21082"/>
    </source>
</evidence>